<sequence length="146" mass="16607">MKQSTEMCDKIMSILAEDAPTLMRWGATKALGVNTGGRVGLVVFVDAFKHRGPVAIYPAEHPRYYDVEVQDYDRHVLKSVACIAAESLVENIDRLVEVTERYVEDIDRWLIRTPSEIKPYQQLARIMKTSPEIAKKVRMKAVMLKG</sequence>
<evidence type="ECO:0000313" key="1">
    <source>
        <dbReference type="EMBL" id="MEQ2546272.1"/>
    </source>
</evidence>
<accession>A0ABV1H0V6</accession>
<reference evidence="1 2" key="1">
    <citation type="submission" date="2024-03" db="EMBL/GenBank/DDBJ databases">
        <title>Human intestinal bacterial collection.</title>
        <authorList>
            <person name="Pauvert C."/>
            <person name="Hitch T.C.A."/>
            <person name="Clavel T."/>
        </authorList>
    </citation>
    <scope>NUCLEOTIDE SEQUENCE [LARGE SCALE GENOMIC DNA]</scope>
    <source>
        <strain evidence="1 2">CLA-KB-H122</strain>
    </source>
</reference>
<proteinExistence type="predicted"/>
<organism evidence="1 2">
    <name type="scientific">Alistipes intestinihominis</name>
    <dbReference type="NCBI Taxonomy" id="3133172"/>
    <lineage>
        <taxon>Bacteria</taxon>
        <taxon>Pseudomonadati</taxon>
        <taxon>Bacteroidota</taxon>
        <taxon>Bacteroidia</taxon>
        <taxon>Bacteroidales</taxon>
        <taxon>Rikenellaceae</taxon>
        <taxon>Alistipes</taxon>
    </lineage>
</organism>
<dbReference type="Proteomes" id="UP001460202">
    <property type="component" value="Unassembled WGS sequence"/>
</dbReference>
<gene>
    <name evidence="1" type="ORF">WMO46_15110</name>
</gene>
<comment type="caution">
    <text evidence="1">The sequence shown here is derived from an EMBL/GenBank/DDBJ whole genome shotgun (WGS) entry which is preliminary data.</text>
</comment>
<dbReference type="EMBL" id="JBBMFL010000028">
    <property type="protein sequence ID" value="MEQ2546272.1"/>
    <property type="molecule type" value="Genomic_DNA"/>
</dbReference>
<dbReference type="RefSeq" id="WP_349094616.1">
    <property type="nucleotide sequence ID" value="NZ_JBBMFL010000028.1"/>
</dbReference>
<evidence type="ECO:0000313" key="2">
    <source>
        <dbReference type="Proteomes" id="UP001460202"/>
    </source>
</evidence>
<protein>
    <recommendedName>
        <fullName evidence="3">Transcriptional regulator</fullName>
    </recommendedName>
</protein>
<evidence type="ECO:0008006" key="3">
    <source>
        <dbReference type="Google" id="ProtNLM"/>
    </source>
</evidence>
<keyword evidence="2" id="KW-1185">Reference proteome</keyword>
<name>A0ABV1H0V6_9BACT</name>